<sequence>MLKSILNLGVSLNKVEQKNIHGGGPGSPFWCNNPANWGPHPKACLRGQERVYNAALGYCVCKSKAVDM</sequence>
<evidence type="ECO:0000313" key="1">
    <source>
        <dbReference type="EMBL" id="CAL2103183.1"/>
    </source>
</evidence>
<protein>
    <submittedName>
        <fullName evidence="1">Uncharacterized protein</fullName>
    </submittedName>
</protein>
<reference evidence="1 2" key="1">
    <citation type="submission" date="2024-05" db="EMBL/GenBank/DDBJ databases">
        <authorList>
            <person name="Duchaud E."/>
        </authorList>
    </citation>
    <scope>NUCLEOTIDE SEQUENCE [LARGE SCALE GENOMIC DNA]</scope>
    <source>
        <strain evidence="1">Ena-SAMPLE-TAB-13-05-2024-13:56:06:370-140308</strain>
    </source>
</reference>
<dbReference type="EMBL" id="CAXJIO010000012">
    <property type="protein sequence ID" value="CAL2103183.1"/>
    <property type="molecule type" value="Genomic_DNA"/>
</dbReference>
<evidence type="ECO:0000313" key="2">
    <source>
        <dbReference type="Proteomes" id="UP001497527"/>
    </source>
</evidence>
<accession>A0ABM9PC54</accession>
<dbReference type="RefSeq" id="WP_348717230.1">
    <property type="nucleotide sequence ID" value="NZ_CAXJIO010000012.1"/>
</dbReference>
<keyword evidence="2" id="KW-1185">Reference proteome</keyword>
<comment type="caution">
    <text evidence="1">The sequence shown here is derived from an EMBL/GenBank/DDBJ whole genome shotgun (WGS) entry which is preliminary data.</text>
</comment>
<proteinExistence type="predicted"/>
<name>A0ABM9PC54_9FLAO</name>
<dbReference type="Proteomes" id="UP001497527">
    <property type="component" value="Unassembled WGS sequence"/>
</dbReference>
<organism evidence="1 2">
    <name type="scientific">Tenacibaculum polynesiense</name>
    <dbReference type="NCBI Taxonomy" id="3137857"/>
    <lineage>
        <taxon>Bacteria</taxon>
        <taxon>Pseudomonadati</taxon>
        <taxon>Bacteroidota</taxon>
        <taxon>Flavobacteriia</taxon>
        <taxon>Flavobacteriales</taxon>
        <taxon>Flavobacteriaceae</taxon>
        <taxon>Tenacibaculum</taxon>
    </lineage>
</organism>
<gene>
    <name evidence="1" type="ORF">T190423A01A_30297</name>
</gene>